<proteinExistence type="predicted"/>
<keyword evidence="2" id="KW-1185">Reference proteome</keyword>
<reference evidence="1 2" key="1">
    <citation type="submission" date="2017-02" db="EMBL/GenBank/DDBJ databases">
        <title>Draft genome sequence of Haemophilus paracuniculus CCUG 43573 type strain.</title>
        <authorList>
            <person name="Engstrom-Jakobsson H."/>
            <person name="Salva-Serra F."/>
            <person name="Thorell K."/>
            <person name="Gonzales-Siles L."/>
            <person name="Karlsson R."/>
            <person name="Boulund F."/>
            <person name="Engstrand L."/>
            <person name="Kristiansson E."/>
            <person name="Moore E."/>
        </authorList>
    </citation>
    <scope>NUCLEOTIDE SEQUENCE [LARGE SCALE GENOMIC DNA]</scope>
    <source>
        <strain evidence="1 2">CCUG 43573</strain>
    </source>
</reference>
<dbReference type="EMBL" id="MUYA01000014">
    <property type="protein sequence ID" value="OOR98234.1"/>
    <property type="molecule type" value="Genomic_DNA"/>
</dbReference>
<dbReference type="RefSeq" id="WP_078237540.1">
    <property type="nucleotide sequence ID" value="NZ_MUYA01000014.1"/>
</dbReference>
<gene>
    <name evidence="1" type="ORF">B0187_09085</name>
</gene>
<dbReference type="AlphaFoldDB" id="A0A1T0AQ31"/>
<organism evidence="1 2">
    <name type="scientific">Haemophilus paracuniculus</name>
    <dbReference type="NCBI Taxonomy" id="734"/>
    <lineage>
        <taxon>Bacteria</taxon>
        <taxon>Pseudomonadati</taxon>
        <taxon>Pseudomonadota</taxon>
        <taxon>Gammaproteobacteria</taxon>
        <taxon>Pasteurellales</taxon>
        <taxon>Pasteurellaceae</taxon>
        <taxon>Haemophilus</taxon>
    </lineage>
</organism>
<evidence type="ECO:0000313" key="1">
    <source>
        <dbReference type="EMBL" id="OOR98234.1"/>
    </source>
</evidence>
<dbReference type="STRING" id="734.B0187_09085"/>
<comment type="caution">
    <text evidence="1">The sequence shown here is derived from an EMBL/GenBank/DDBJ whole genome shotgun (WGS) entry which is preliminary data.</text>
</comment>
<sequence>MESSNSIIETIIQLFSTLSESDQKMVKDKLAGFKEFIKKDQPRTVSCCPHCHSTHFVKNGNGKVGYTQTALTEEVPATLKTEVDNMDSKNRTQSKETFGRAKTHWRRMELNNEKNAVAFLTKIIMEVEDEKTIIEILNKMGKEKLNELTNTVKQNPQNIEFQEGYNNLQQKFKEQLSLKQENEMGINQNFRQENESNKFNTKKLGF</sequence>
<dbReference type="Proteomes" id="UP000190867">
    <property type="component" value="Unassembled WGS sequence"/>
</dbReference>
<accession>A0A1T0AQ31</accession>
<protein>
    <submittedName>
        <fullName evidence="1">Uncharacterized protein</fullName>
    </submittedName>
</protein>
<evidence type="ECO:0000313" key="2">
    <source>
        <dbReference type="Proteomes" id="UP000190867"/>
    </source>
</evidence>
<name>A0A1T0AQ31_9PAST</name>